<protein>
    <recommendedName>
        <fullName evidence="2">Protein HGH1 homolog</fullName>
    </recommendedName>
</protein>
<feature type="transmembrane region" description="Helical" evidence="3">
    <location>
        <begin position="714"/>
        <end position="741"/>
    </location>
</feature>
<keyword evidence="3" id="KW-0812">Transmembrane</keyword>
<comment type="similarity">
    <text evidence="1">Belongs to the HGH1 family.</text>
</comment>
<dbReference type="SUPFAM" id="SSF48371">
    <property type="entry name" value="ARM repeat"/>
    <property type="match status" value="1"/>
</dbReference>
<feature type="transmembrane region" description="Helical" evidence="3">
    <location>
        <begin position="761"/>
        <end position="779"/>
    </location>
</feature>
<feature type="domain" description="Acyltransferase 3" evidence="4">
    <location>
        <begin position="531"/>
        <end position="943"/>
    </location>
</feature>
<dbReference type="InterPro" id="IPR007206">
    <property type="entry name" value="Protein_HGH1_C"/>
</dbReference>
<dbReference type="Pfam" id="PF04064">
    <property type="entry name" value="DUF384"/>
    <property type="match status" value="1"/>
</dbReference>
<sequence length="987" mass="112582">MDAINELVTFLDVNSRLDLKAVAVAHVLSLTANSEGKNLLYTNDKLIEALLNLTSDTTEAIAKDACRALINISAEFEGAEFLLKKYPSTHDLKGIVQLCFKSIIDTESPTAGLFCMILANLSRHETLVETVIDTIEGTEDTIHRLVTCFTMISYNKKGAKLNYLGPIFSNLSQHHRGRQLICNKEFPLFQRILPFTHHEDDVVRRGGAVGLVKNVCFDSSLHDWLLSPKVDILPYLLLPLAGPEEFDDEDNDKLPVECQYLGADKKREDDPDIRKMLLESLAQLCATRKGREILRDRGTYLILRELHKFECTDQGDPQSLLACENVVDILIRTEDEIGHDNLKEIEIPNESYQKMPPLYAVDDYDQCMNEFKENAQYCVTNIILQGNTNENLWNQIESFSSQEKYHFRHDILRYGFCMNRIRQILNETSIQHKRISVNENPFTGNIRFKQLGKTLNRFNFDVNDENDLESYVGHKFETEYGLKAFSNVSFCISNDNKNEDLPAKNILTSISLRTNINRLLVDQSPNSQLGFLNGIKVVGEAGVVVVHTAYILMAAPTSVPFTIESQMYQPIVALMRSAIFQLQNFFAITAFLSFYPNLTRILKGEKLCLRDFKLLVIKRIVRLWPLIIFVILFNATLLYKLQKGPVWIDAAGNEMVSCHKYWWSNLLFINNFVGASEGPCIQPSWHLAAEMQLFVIELIILMTINRFPNKIGSILSLVVVLGNFATLISLYSSGISGLLLGRLEHTRTRNAFDLEYLKGHIPFYTNTPGYFLGLLAAYLHYQNKQKKIDFSKLRLLLKLWYILFLASGLILWHHSIYVDSEVISFPSLWIAFYSTFCKNIGAFLSITFLIFMANTKESDPNTQGFPIRTTGISIIDFILLKLFNFYNNRVFKILVKLNLGVFLTHIYVAMLIITDGKQLIQYGTQFDMALIGFGTLIGSYIVAAILFVTIEMPIINLFRLFLYRNQTHVEKSSKISNGREHNGDKLD</sequence>
<dbReference type="Pfam" id="PF04063">
    <property type="entry name" value="DUF383"/>
    <property type="match status" value="1"/>
</dbReference>
<dbReference type="InterPro" id="IPR011989">
    <property type="entry name" value="ARM-like"/>
</dbReference>
<feature type="transmembrane region" description="Helical" evidence="3">
    <location>
        <begin position="799"/>
        <end position="818"/>
    </location>
</feature>
<gene>
    <name evidence="7" type="primary">CSON006041</name>
</gene>
<evidence type="ECO:0000259" key="6">
    <source>
        <dbReference type="Pfam" id="PF04064"/>
    </source>
</evidence>
<dbReference type="PANTHER" id="PTHR13387">
    <property type="entry name" value="PROTEIN HGH1 HOMOLOG"/>
    <property type="match status" value="1"/>
</dbReference>
<dbReference type="InterPro" id="IPR007205">
    <property type="entry name" value="Protein_HGH1_N"/>
</dbReference>
<evidence type="ECO:0000256" key="1">
    <source>
        <dbReference type="ARBA" id="ARBA00006712"/>
    </source>
</evidence>
<organism evidence="7">
    <name type="scientific">Culicoides sonorensis</name>
    <name type="common">Biting midge</name>
    <dbReference type="NCBI Taxonomy" id="179676"/>
    <lineage>
        <taxon>Eukaryota</taxon>
        <taxon>Metazoa</taxon>
        <taxon>Ecdysozoa</taxon>
        <taxon>Arthropoda</taxon>
        <taxon>Hexapoda</taxon>
        <taxon>Insecta</taxon>
        <taxon>Pterygota</taxon>
        <taxon>Neoptera</taxon>
        <taxon>Endopterygota</taxon>
        <taxon>Diptera</taxon>
        <taxon>Nematocera</taxon>
        <taxon>Chironomoidea</taxon>
        <taxon>Ceratopogonidae</taxon>
        <taxon>Ceratopogoninae</taxon>
        <taxon>Culicoides</taxon>
        <taxon>Monoculicoides</taxon>
    </lineage>
</organism>
<feature type="transmembrane region" description="Helical" evidence="3">
    <location>
        <begin position="830"/>
        <end position="853"/>
    </location>
</feature>
<dbReference type="InterPro" id="IPR016024">
    <property type="entry name" value="ARM-type_fold"/>
</dbReference>
<dbReference type="Pfam" id="PF01757">
    <property type="entry name" value="Acyl_transf_3"/>
    <property type="match status" value="1"/>
</dbReference>
<feature type="domain" description="Protein HGH1 C-terminal" evidence="6">
    <location>
        <begin position="280"/>
        <end position="337"/>
    </location>
</feature>
<evidence type="ECO:0000313" key="7">
    <source>
        <dbReference type="EMBL" id="SSX17961.1"/>
    </source>
</evidence>
<dbReference type="VEuPathDB" id="VectorBase:CSON006041"/>
<keyword evidence="3" id="KW-1133">Transmembrane helix</keyword>
<dbReference type="InterPro" id="IPR002656">
    <property type="entry name" value="Acyl_transf_3_dom"/>
</dbReference>
<evidence type="ECO:0000256" key="2">
    <source>
        <dbReference type="ARBA" id="ARBA00014076"/>
    </source>
</evidence>
<evidence type="ECO:0000259" key="5">
    <source>
        <dbReference type="Pfam" id="PF04063"/>
    </source>
</evidence>
<dbReference type="Gene3D" id="1.25.10.10">
    <property type="entry name" value="Leucine-rich Repeat Variant"/>
    <property type="match status" value="1"/>
</dbReference>
<dbReference type="EMBL" id="UFQT01000022">
    <property type="protein sequence ID" value="SSX17961.1"/>
    <property type="molecule type" value="Genomic_DNA"/>
</dbReference>
<feature type="transmembrane region" description="Helical" evidence="3">
    <location>
        <begin position="578"/>
        <end position="599"/>
    </location>
</feature>
<feature type="transmembrane region" description="Helical" evidence="3">
    <location>
        <begin position="926"/>
        <end position="950"/>
    </location>
</feature>
<proteinExistence type="inferred from homology"/>
<feature type="transmembrane region" description="Helical" evidence="3">
    <location>
        <begin position="684"/>
        <end position="702"/>
    </location>
</feature>
<feature type="transmembrane region" description="Helical" evidence="3">
    <location>
        <begin position="620"/>
        <end position="639"/>
    </location>
</feature>
<dbReference type="PANTHER" id="PTHR13387:SF9">
    <property type="entry name" value="PROTEIN HGH1 HOMOLOG"/>
    <property type="match status" value="1"/>
</dbReference>
<reference evidence="7" key="1">
    <citation type="submission" date="2018-07" db="EMBL/GenBank/DDBJ databases">
        <authorList>
            <person name="Quirk P.G."/>
            <person name="Krulwich T.A."/>
        </authorList>
    </citation>
    <scope>NUCLEOTIDE SEQUENCE</scope>
</reference>
<keyword evidence="3" id="KW-0472">Membrane</keyword>
<evidence type="ECO:0000256" key="3">
    <source>
        <dbReference type="SAM" id="Phobius"/>
    </source>
</evidence>
<evidence type="ECO:0000259" key="4">
    <source>
        <dbReference type="Pfam" id="PF01757"/>
    </source>
</evidence>
<dbReference type="GO" id="GO:0016747">
    <property type="term" value="F:acyltransferase activity, transferring groups other than amino-acyl groups"/>
    <property type="evidence" value="ECO:0007669"/>
    <property type="project" value="InterPro"/>
</dbReference>
<name>A0A336LMG7_CULSO</name>
<dbReference type="AlphaFoldDB" id="A0A336LMG7"/>
<feature type="domain" description="Protein HGH1 N-terminal" evidence="5">
    <location>
        <begin position="103"/>
        <end position="275"/>
    </location>
</feature>
<dbReference type="InterPro" id="IPR039717">
    <property type="entry name" value="Hgh1"/>
</dbReference>
<accession>A0A336LMG7</accession>
<feature type="transmembrane region" description="Helical" evidence="3">
    <location>
        <begin position="893"/>
        <end position="914"/>
    </location>
</feature>